<feature type="compositionally biased region" description="Acidic residues" evidence="1">
    <location>
        <begin position="95"/>
        <end position="173"/>
    </location>
</feature>
<dbReference type="Proteomes" id="UP000078550">
    <property type="component" value="Unassembled WGS sequence"/>
</dbReference>
<gene>
    <name evidence="2" type="ORF">POVWA2_001080</name>
</gene>
<reference evidence="3" key="1">
    <citation type="submission" date="2016-05" db="EMBL/GenBank/DDBJ databases">
        <authorList>
            <person name="Naeem Raeece"/>
        </authorList>
    </citation>
    <scope>NUCLEOTIDE SEQUENCE [LARGE SCALE GENOMIC DNA]</scope>
</reference>
<accession>A0A1A8YH40</accession>
<protein>
    <submittedName>
        <fullName evidence="2">Uncharacterized protein</fullName>
    </submittedName>
</protein>
<evidence type="ECO:0000313" key="3">
    <source>
        <dbReference type="Proteomes" id="UP000078550"/>
    </source>
</evidence>
<feature type="region of interest" description="Disordered" evidence="1">
    <location>
        <begin position="93"/>
        <end position="222"/>
    </location>
</feature>
<evidence type="ECO:0000256" key="1">
    <source>
        <dbReference type="SAM" id="MobiDB-lite"/>
    </source>
</evidence>
<dbReference type="AlphaFoldDB" id="A0A1A8YH40"/>
<proteinExistence type="predicted"/>
<evidence type="ECO:0000313" key="2">
    <source>
        <dbReference type="EMBL" id="SBT30864.1"/>
    </source>
</evidence>
<name>A0A1A8YH40_PLAOA</name>
<sequence length="222" mass="25536">MHNDIVREAICRKDKFILEKIFLSLFHFVRQRKCSKQAFTNVQQMNYTILLKKYFYLLIFKYVMNTNHHKYYYYNKYLSLWKYYVVMRKGAGAAAEEDSEEEEEDATAAESEEEEEDAAAAESEEEEEDAAAADSEEEEEDAAAAESEEEEEDMANAEETDEVYLADLPDEYSEYSLGTERALPTSDCAERHTNSVVHDNASSETKEDSDTSSSLSFRVAKS</sequence>
<organism evidence="2 3">
    <name type="scientific">Plasmodium ovale wallikeri</name>
    <dbReference type="NCBI Taxonomy" id="864142"/>
    <lineage>
        <taxon>Eukaryota</taxon>
        <taxon>Sar</taxon>
        <taxon>Alveolata</taxon>
        <taxon>Apicomplexa</taxon>
        <taxon>Aconoidasida</taxon>
        <taxon>Haemosporida</taxon>
        <taxon>Plasmodiidae</taxon>
        <taxon>Plasmodium</taxon>
        <taxon>Plasmodium (Plasmodium)</taxon>
    </lineage>
</organism>
<dbReference type="EMBL" id="FLRE01000006">
    <property type="protein sequence ID" value="SBT30864.1"/>
    <property type="molecule type" value="Genomic_DNA"/>
</dbReference>